<evidence type="ECO:0000313" key="3">
    <source>
        <dbReference type="Proteomes" id="UP000774326"/>
    </source>
</evidence>
<organism evidence="2 3">
    <name type="scientific">Wickerhamomyces pijperi</name>
    <name type="common">Yeast</name>
    <name type="synonym">Pichia pijperi</name>
    <dbReference type="NCBI Taxonomy" id="599730"/>
    <lineage>
        <taxon>Eukaryota</taxon>
        <taxon>Fungi</taxon>
        <taxon>Dikarya</taxon>
        <taxon>Ascomycota</taxon>
        <taxon>Saccharomycotina</taxon>
        <taxon>Saccharomycetes</taxon>
        <taxon>Phaffomycetales</taxon>
        <taxon>Wickerhamomycetaceae</taxon>
        <taxon>Wickerhamomyces</taxon>
    </lineage>
</organism>
<dbReference type="AlphaFoldDB" id="A0A9P8Q281"/>
<protein>
    <submittedName>
        <fullName evidence="2">Uncharacterized protein</fullName>
    </submittedName>
</protein>
<gene>
    <name evidence="2" type="ORF">WICPIJ_006464</name>
</gene>
<feature type="region of interest" description="Disordered" evidence="1">
    <location>
        <begin position="1"/>
        <end position="20"/>
    </location>
</feature>
<accession>A0A9P8Q281</accession>
<dbReference type="EMBL" id="JAEUBG010003612">
    <property type="protein sequence ID" value="KAH3682567.1"/>
    <property type="molecule type" value="Genomic_DNA"/>
</dbReference>
<reference evidence="2" key="1">
    <citation type="journal article" date="2021" name="Open Biol.">
        <title>Shared evolutionary footprints suggest mitochondrial oxidative damage underlies multiple complex I losses in fungi.</title>
        <authorList>
            <person name="Schikora-Tamarit M.A."/>
            <person name="Marcet-Houben M."/>
            <person name="Nosek J."/>
            <person name="Gabaldon T."/>
        </authorList>
    </citation>
    <scope>NUCLEOTIDE SEQUENCE</scope>
    <source>
        <strain evidence="2">CBS2887</strain>
    </source>
</reference>
<sequence length="687" mass="78365">MVKNSKITPPTIQPLPGGIDLTKKPDNDVKKGLSIFSLPNELLRDIGKFSGVIYPSMASGHHLDVVHPMNEFIKAFPNFGPVMSSIYTNYNIVAKLESPLSVQSHFHMNHPPEFEGDFPTTSNHFTVPFCTPSFSFKSGLDILHGNVHSAKTLALNSNWAGIMSHYSSIPFPNILSTSHSSFRFPRRVCLHTVIPCFDSQDTGATIHLGSLRCLVCHKSFLSDYWLFAYPFTYTYYSKVLRPQKLALLDGLGVNIIKEGIENFGEYLRSYFKITADQLHILNKKVRLYPNSEEELSNVKDIGFFEGITRIEFQRDITSKQVSLNLIEPLPLNILKAAFSGMYGTVNHGSEMDYCLLDNKKFPLGASLEKFNHSSITGPVSIIFKRNAFTDCDLELVLDEGLADPYLREQTPYSEEGEGFIKVEFQKLTDIVQDMNLMILLINYKLKFLEEIERNFQFYKNPPGDNDMAMNDYSNCIRQHRARLSTAVDEVIQSNYGKICSILSQDFDNLGSLQLRIGHNDSLKMLYDCEIENLLRFREFVYNDTVKYSGATLDFCRSQVGFPDTSLDDTPLGSGSQFINKRKRKNSADCNVSSGLSRSVEYLDDERRKWEEPSEVDLILRYDWEKYMNLNHQRSFLLSHYQTIYNTVNECIPFLSESEIDGGIYVLAKHGQTDFILLKDFANKLKIF</sequence>
<dbReference type="Proteomes" id="UP000774326">
    <property type="component" value="Unassembled WGS sequence"/>
</dbReference>
<name>A0A9P8Q281_WICPI</name>
<evidence type="ECO:0000256" key="1">
    <source>
        <dbReference type="SAM" id="MobiDB-lite"/>
    </source>
</evidence>
<comment type="caution">
    <text evidence="2">The sequence shown here is derived from an EMBL/GenBank/DDBJ whole genome shotgun (WGS) entry which is preliminary data.</text>
</comment>
<feature type="compositionally biased region" description="Polar residues" evidence="1">
    <location>
        <begin position="1"/>
        <end position="10"/>
    </location>
</feature>
<keyword evidence="3" id="KW-1185">Reference proteome</keyword>
<proteinExistence type="predicted"/>
<evidence type="ECO:0000313" key="2">
    <source>
        <dbReference type="EMBL" id="KAH3682567.1"/>
    </source>
</evidence>
<reference evidence="2" key="2">
    <citation type="submission" date="2021-01" db="EMBL/GenBank/DDBJ databases">
        <authorList>
            <person name="Schikora-Tamarit M.A."/>
        </authorList>
    </citation>
    <scope>NUCLEOTIDE SEQUENCE</scope>
    <source>
        <strain evidence="2">CBS2887</strain>
    </source>
</reference>